<gene>
    <name evidence="1" type="ORF">DAMNIGENAA_33400</name>
</gene>
<accession>A0A9W6L8P9</accession>
<organism evidence="1 2">
    <name type="scientific">Desulforhabdus amnigena</name>
    <dbReference type="NCBI Taxonomy" id="40218"/>
    <lineage>
        <taxon>Bacteria</taxon>
        <taxon>Pseudomonadati</taxon>
        <taxon>Thermodesulfobacteriota</taxon>
        <taxon>Syntrophobacteria</taxon>
        <taxon>Syntrophobacterales</taxon>
        <taxon>Syntrophobacteraceae</taxon>
        <taxon>Desulforhabdus</taxon>
    </lineage>
</organism>
<dbReference type="Proteomes" id="UP001144372">
    <property type="component" value="Unassembled WGS sequence"/>
</dbReference>
<evidence type="ECO:0000313" key="2">
    <source>
        <dbReference type="Proteomes" id="UP001144372"/>
    </source>
</evidence>
<proteinExistence type="predicted"/>
<comment type="caution">
    <text evidence="1">The sequence shown here is derived from an EMBL/GenBank/DDBJ whole genome shotgun (WGS) entry which is preliminary data.</text>
</comment>
<dbReference type="EMBL" id="BSDR01000001">
    <property type="protein sequence ID" value="GLI35907.1"/>
    <property type="molecule type" value="Genomic_DNA"/>
</dbReference>
<keyword evidence="2" id="KW-1185">Reference proteome</keyword>
<dbReference type="AlphaFoldDB" id="A0A9W6L8P9"/>
<evidence type="ECO:0000313" key="1">
    <source>
        <dbReference type="EMBL" id="GLI35907.1"/>
    </source>
</evidence>
<name>A0A9W6L8P9_9BACT</name>
<reference evidence="1" key="1">
    <citation type="submission" date="2022-12" db="EMBL/GenBank/DDBJ databases">
        <title>Reference genome sequencing for broad-spectrum identification of bacterial and archaeal isolates by mass spectrometry.</title>
        <authorList>
            <person name="Sekiguchi Y."/>
            <person name="Tourlousse D.M."/>
        </authorList>
    </citation>
    <scope>NUCLEOTIDE SEQUENCE</scope>
    <source>
        <strain evidence="1">ASRB1</strain>
    </source>
</reference>
<sequence length="46" mass="5287">MTDGDFCNPEPTPVSQYRNVAMQLTVKFYFIENFVAIKLEATVKVM</sequence>
<protein>
    <submittedName>
        <fullName evidence="1">Uncharacterized protein</fullName>
    </submittedName>
</protein>